<keyword evidence="6" id="KW-1185">Reference proteome</keyword>
<evidence type="ECO:0000256" key="1">
    <source>
        <dbReference type="ARBA" id="ARBA00004496"/>
    </source>
</evidence>
<dbReference type="PANTHER" id="PTHR45686:SF10">
    <property type="entry name" value="ADP-RIBOSYLATION FACTOR GTPASE-ACTIVATING PROTEIN 2"/>
    <property type="match status" value="1"/>
</dbReference>
<reference evidence="5" key="1">
    <citation type="submission" date="2021-01" db="EMBL/GenBank/DDBJ databases">
        <authorList>
            <person name="Zahm M."/>
            <person name="Roques C."/>
            <person name="Cabau C."/>
            <person name="Klopp C."/>
            <person name="Donnadieu C."/>
            <person name="Jouanno E."/>
            <person name="Lampietro C."/>
            <person name="Louis A."/>
            <person name="Herpin A."/>
            <person name="Echchiki A."/>
            <person name="Berthelot C."/>
            <person name="Parey E."/>
            <person name="Roest-Crollius H."/>
            <person name="Braasch I."/>
            <person name="Postlethwait J."/>
            <person name="Bobe J."/>
            <person name="Montfort J."/>
            <person name="Bouchez O."/>
            <person name="Begum T."/>
            <person name="Mejri S."/>
            <person name="Adams A."/>
            <person name="Chen W.-J."/>
            <person name="Guiguen Y."/>
        </authorList>
    </citation>
    <scope>NUCLEOTIDE SEQUENCE</scope>
    <source>
        <strain evidence="5">YG-15Mar2019-1</strain>
        <tissue evidence="5">Brain</tissue>
    </source>
</reference>
<evidence type="ECO:0000313" key="6">
    <source>
        <dbReference type="Proteomes" id="UP001046870"/>
    </source>
</evidence>
<gene>
    <name evidence="5" type="ORF">MATL_G00098140</name>
</gene>
<dbReference type="Proteomes" id="UP001046870">
    <property type="component" value="Chromosome 7"/>
</dbReference>
<evidence type="ECO:0000256" key="3">
    <source>
        <dbReference type="ARBA" id="ARBA00022723"/>
    </source>
</evidence>
<dbReference type="PANTHER" id="PTHR45686">
    <property type="entry name" value="ADP-RIBOSYLATION FACTOR GTPASE ACTIVATING PROTEIN 3, ISOFORM H-RELATED"/>
    <property type="match status" value="1"/>
</dbReference>
<dbReference type="OrthoDB" id="983479at2759"/>
<proteinExistence type="predicted"/>
<organism evidence="5 6">
    <name type="scientific">Megalops atlanticus</name>
    <name type="common">Tarpon</name>
    <name type="synonym">Clupea gigantea</name>
    <dbReference type="NCBI Taxonomy" id="7932"/>
    <lineage>
        <taxon>Eukaryota</taxon>
        <taxon>Metazoa</taxon>
        <taxon>Chordata</taxon>
        <taxon>Craniata</taxon>
        <taxon>Vertebrata</taxon>
        <taxon>Euteleostomi</taxon>
        <taxon>Actinopterygii</taxon>
        <taxon>Neopterygii</taxon>
        <taxon>Teleostei</taxon>
        <taxon>Elopiformes</taxon>
        <taxon>Megalopidae</taxon>
        <taxon>Megalops</taxon>
    </lineage>
</organism>
<evidence type="ECO:0000313" key="5">
    <source>
        <dbReference type="EMBL" id="KAG7473652.1"/>
    </source>
</evidence>
<sequence>MPVRPHFSASMASDTNAKYNSRAAQMYREKIRQLANAALSKYGTNLWIEASGNTQPATPEKKEADFFAEHTEPMSSWDVTTPTLSEQNGAITLQFEEESPRVSDNN</sequence>
<keyword evidence="3" id="KW-0479">Metal-binding</keyword>
<dbReference type="GO" id="GO:0005096">
    <property type="term" value="F:GTPase activator activity"/>
    <property type="evidence" value="ECO:0007669"/>
    <property type="project" value="TreeGrafter"/>
</dbReference>
<dbReference type="GO" id="GO:0048205">
    <property type="term" value="P:COPI coating of Golgi vesicle"/>
    <property type="evidence" value="ECO:0007669"/>
    <property type="project" value="TreeGrafter"/>
</dbReference>
<dbReference type="GO" id="GO:0000139">
    <property type="term" value="C:Golgi membrane"/>
    <property type="evidence" value="ECO:0007669"/>
    <property type="project" value="GOC"/>
</dbReference>
<comment type="subcellular location">
    <subcellularLocation>
        <location evidence="1">Cytoplasm</location>
    </subcellularLocation>
</comment>
<dbReference type="GO" id="GO:0046872">
    <property type="term" value="F:metal ion binding"/>
    <property type="evidence" value="ECO:0007669"/>
    <property type="project" value="UniProtKB-KW"/>
</dbReference>
<keyword evidence="2" id="KW-0963">Cytoplasm</keyword>
<accession>A0A9D3Q2A3</accession>
<name>A0A9D3Q2A3_MEGAT</name>
<comment type="caution">
    <text evidence="5">The sequence shown here is derived from an EMBL/GenBank/DDBJ whole genome shotgun (WGS) entry which is preliminary data.</text>
</comment>
<protein>
    <submittedName>
        <fullName evidence="5">Uncharacterized protein</fullName>
    </submittedName>
</protein>
<dbReference type="AlphaFoldDB" id="A0A9D3Q2A3"/>
<keyword evidence="4" id="KW-0862">Zinc</keyword>
<evidence type="ECO:0000256" key="4">
    <source>
        <dbReference type="ARBA" id="ARBA00022833"/>
    </source>
</evidence>
<dbReference type="EMBL" id="JAFDVH010000007">
    <property type="protein sequence ID" value="KAG7473652.1"/>
    <property type="molecule type" value="Genomic_DNA"/>
</dbReference>
<evidence type="ECO:0000256" key="2">
    <source>
        <dbReference type="ARBA" id="ARBA00022490"/>
    </source>
</evidence>